<evidence type="ECO:0000313" key="2">
    <source>
        <dbReference type="EMBL" id="KAJ7731141.1"/>
    </source>
</evidence>
<feature type="region of interest" description="Disordered" evidence="1">
    <location>
        <begin position="149"/>
        <end position="178"/>
    </location>
</feature>
<reference evidence="2" key="1">
    <citation type="submission" date="2023-03" db="EMBL/GenBank/DDBJ databases">
        <title>Massive genome expansion in bonnet fungi (Mycena s.s.) driven by repeated elements and novel gene families across ecological guilds.</title>
        <authorList>
            <consortium name="Lawrence Berkeley National Laboratory"/>
            <person name="Harder C.B."/>
            <person name="Miyauchi S."/>
            <person name="Viragh M."/>
            <person name="Kuo A."/>
            <person name="Thoen E."/>
            <person name="Andreopoulos B."/>
            <person name="Lu D."/>
            <person name="Skrede I."/>
            <person name="Drula E."/>
            <person name="Henrissat B."/>
            <person name="Morin E."/>
            <person name="Kohler A."/>
            <person name="Barry K."/>
            <person name="LaButti K."/>
            <person name="Morin E."/>
            <person name="Salamov A."/>
            <person name="Lipzen A."/>
            <person name="Mereny Z."/>
            <person name="Hegedus B."/>
            <person name="Baldrian P."/>
            <person name="Stursova M."/>
            <person name="Weitz H."/>
            <person name="Taylor A."/>
            <person name="Grigoriev I.V."/>
            <person name="Nagy L.G."/>
            <person name="Martin F."/>
            <person name="Kauserud H."/>
        </authorList>
    </citation>
    <scope>NUCLEOTIDE SEQUENCE</scope>
    <source>
        <strain evidence="2">CBHHK188m</strain>
    </source>
</reference>
<sequence>MWGMKENIIVSPTFATMLRRSAEPACTESIAAVPVSNAGGVGHHGSVDCEKPNFIPTTEIKTTPRPPVAEALVPSREIWRSRRVVESTGRVPDQKRVAPQSSASSLDSSACGELSEASSSGVYSPIFNRGRFPYLLCHRQRKQSLCVRGAGSAPRGRGPHAAHGLRGVPPRPAGEARRRRVLRPCVLRRVRTPRACLLI</sequence>
<name>A0AAD7HZY8_9AGAR</name>
<evidence type="ECO:0000313" key="3">
    <source>
        <dbReference type="Proteomes" id="UP001215280"/>
    </source>
</evidence>
<keyword evidence="3" id="KW-1185">Reference proteome</keyword>
<feature type="compositionally biased region" description="Low complexity" evidence="1">
    <location>
        <begin position="149"/>
        <end position="168"/>
    </location>
</feature>
<feature type="region of interest" description="Disordered" evidence="1">
    <location>
        <begin position="84"/>
        <end position="109"/>
    </location>
</feature>
<dbReference type="AlphaFoldDB" id="A0AAD7HZY8"/>
<gene>
    <name evidence="2" type="ORF">DFH07DRAFT_847720</name>
</gene>
<organism evidence="2 3">
    <name type="scientific">Mycena maculata</name>
    <dbReference type="NCBI Taxonomy" id="230809"/>
    <lineage>
        <taxon>Eukaryota</taxon>
        <taxon>Fungi</taxon>
        <taxon>Dikarya</taxon>
        <taxon>Basidiomycota</taxon>
        <taxon>Agaricomycotina</taxon>
        <taxon>Agaricomycetes</taxon>
        <taxon>Agaricomycetidae</taxon>
        <taxon>Agaricales</taxon>
        <taxon>Marasmiineae</taxon>
        <taxon>Mycenaceae</taxon>
        <taxon>Mycena</taxon>
    </lineage>
</organism>
<dbReference type="Proteomes" id="UP001215280">
    <property type="component" value="Unassembled WGS sequence"/>
</dbReference>
<evidence type="ECO:0000256" key="1">
    <source>
        <dbReference type="SAM" id="MobiDB-lite"/>
    </source>
</evidence>
<protein>
    <submittedName>
        <fullName evidence="2">Uncharacterized protein</fullName>
    </submittedName>
</protein>
<accession>A0AAD7HZY8</accession>
<proteinExistence type="predicted"/>
<dbReference type="EMBL" id="JARJLG010000185">
    <property type="protein sequence ID" value="KAJ7731141.1"/>
    <property type="molecule type" value="Genomic_DNA"/>
</dbReference>
<comment type="caution">
    <text evidence="2">The sequence shown here is derived from an EMBL/GenBank/DDBJ whole genome shotgun (WGS) entry which is preliminary data.</text>
</comment>